<feature type="signal peptide" evidence="1">
    <location>
        <begin position="1"/>
        <end position="25"/>
    </location>
</feature>
<dbReference type="AlphaFoldDB" id="A0A6J4I4R6"/>
<accession>A0A6J4I4R6</accession>
<name>A0A6J4I4R6_9BACT</name>
<reference evidence="2" key="1">
    <citation type="submission" date="2020-02" db="EMBL/GenBank/DDBJ databases">
        <authorList>
            <person name="Meier V. D."/>
        </authorList>
    </citation>
    <scope>NUCLEOTIDE SEQUENCE</scope>
    <source>
        <strain evidence="2">AVDCRST_MAG42</strain>
    </source>
</reference>
<gene>
    <name evidence="2" type="ORF">AVDCRST_MAG42-1767</name>
</gene>
<evidence type="ECO:0000313" key="2">
    <source>
        <dbReference type="EMBL" id="CAA9242266.1"/>
    </source>
</evidence>
<proteinExistence type="predicted"/>
<feature type="chain" id="PRO_5026816874" description="Right handed beta helix domain-containing protein" evidence="1">
    <location>
        <begin position="26"/>
        <end position="745"/>
    </location>
</feature>
<dbReference type="SUPFAM" id="SSF51126">
    <property type="entry name" value="Pectin lyase-like"/>
    <property type="match status" value="1"/>
</dbReference>
<protein>
    <recommendedName>
        <fullName evidence="3">Right handed beta helix domain-containing protein</fullName>
    </recommendedName>
</protein>
<evidence type="ECO:0008006" key="3">
    <source>
        <dbReference type="Google" id="ProtNLM"/>
    </source>
</evidence>
<organism evidence="2">
    <name type="scientific">uncultured Chthoniobacterales bacterium</name>
    <dbReference type="NCBI Taxonomy" id="1836801"/>
    <lineage>
        <taxon>Bacteria</taxon>
        <taxon>Pseudomonadati</taxon>
        <taxon>Verrucomicrobiota</taxon>
        <taxon>Spartobacteria</taxon>
        <taxon>Chthoniobacterales</taxon>
        <taxon>environmental samples</taxon>
    </lineage>
</organism>
<dbReference type="EMBL" id="CADCTA010000067">
    <property type="protein sequence ID" value="CAA9242266.1"/>
    <property type="molecule type" value="Genomic_DNA"/>
</dbReference>
<evidence type="ECO:0000256" key="1">
    <source>
        <dbReference type="SAM" id="SignalP"/>
    </source>
</evidence>
<keyword evidence="1" id="KW-0732">Signal</keyword>
<dbReference type="Gene3D" id="2.60.120.380">
    <property type="match status" value="1"/>
</dbReference>
<dbReference type="InterPro" id="IPR011050">
    <property type="entry name" value="Pectin_lyase_fold/virulence"/>
</dbReference>
<sequence>MRSTYRGRRLLAFIALAMCGSVASGADFVVTNTSDSGIGSLREAIAAANALPDPDIISFDIPGNGVRKISLETSLPPLTNPVTIDGYTQPGAKPNTRAAGSDAVLLIQIESQNNYREAFVVSGGNSVIRGVSLTGLLGRFGPGATPSGAIVLSDKGGNVIAGNFLGLAPDGTRPPGEPQAGVQVKSTGNVIGGTRPADRNVIAGNTLGVELLDTANGCTVAGNYIGTNPAGAEALPNRTGVRTLGILSNTVVGGTAPGAGNIISGNIGVGMYLSGGVRVVGNVIGTAADRSSPLGNASSGIYIDGPANTIGGPEGQGVGNVIANNGASGVSVRGIHANFPAVRNAILSNAIYSNAGLGIDLIERHPSSIGSGPTSNDLGDNDSGPNNLQNFPIITSAGTVGGGPISEPNSSIRGRLNSAPNAEFTIQYFRYSPAPKLLGSRPVQTDAAGNADITFFFYLTPAEQAQGGSYYTATATDAEGNTSEFMPQNGSVQLANISTRASVLGGEFLVIGGFIIRSENPKKVGMRALGPSLSVANRLADPYLELYDSSGTLLAKNDDWRAGQQQDIIASGLAPASDVEPALITTLAPGSYTAQVRGVNGGTGTGLVEVYDLDPFTATSGRLANISTRGFVDNGGTDVMIGGVIVRGDAPQRVIVRAIGLDGKVDAPLRDPTLELRDSNGDLLAANDNWREGQQAEVAATGLAPTDDRDSAIVTRLAPGAYTAILRGKTTSGGIALVEFYDLTN</sequence>